<dbReference type="InterPro" id="IPR040390">
    <property type="entry name" value="TIFY/JAZ"/>
</dbReference>
<sequence>MAIVNHGVCPPSFDVLEARTRQESITKNFGGSTAKQQFIGGNPLTAFHLVLPSTASVAGTTEQWINSKASGVAAAQLTIFYAGNVKVFDGISPEKAQAIMFLAGSGYVGQSKVNVEAAASKVVCSGLPSPMSDESANINDAVKTTGCKVEPQAQRIVSVAATAMISSAVPQARKASLARFLEKRKERVKNAAAPYNLGKKAGDCGTPDSNGGFSATSSVYTSKDI</sequence>
<dbReference type="PANTHER" id="PTHR33077:SF149">
    <property type="entry name" value="PROTEIN TIFY"/>
    <property type="match status" value="1"/>
</dbReference>
<dbReference type="Pfam" id="PF09425">
    <property type="entry name" value="Jas_motif"/>
    <property type="match status" value="1"/>
</dbReference>
<dbReference type="GO" id="GO:0031347">
    <property type="term" value="P:regulation of defense response"/>
    <property type="evidence" value="ECO:0007669"/>
    <property type="project" value="UniProtKB-UniRule"/>
</dbReference>
<accession>A0A2G9HWN5</accession>
<evidence type="ECO:0000313" key="5">
    <source>
        <dbReference type="EMBL" id="PIN21740.1"/>
    </source>
</evidence>
<dbReference type="GO" id="GO:2000022">
    <property type="term" value="P:regulation of jasmonic acid mediated signaling pathway"/>
    <property type="evidence" value="ECO:0007669"/>
    <property type="project" value="UniProtKB-UniRule"/>
</dbReference>
<feature type="compositionally biased region" description="Polar residues" evidence="3">
    <location>
        <begin position="207"/>
        <end position="225"/>
    </location>
</feature>
<feature type="domain" description="Tify" evidence="4">
    <location>
        <begin position="70"/>
        <end position="105"/>
    </location>
</feature>
<evidence type="ECO:0000259" key="4">
    <source>
        <dbReference type="PROSITE" id="PS51320"/>
    </source>
</evidence>
<keyword evidence="2" id="KW-1184">Jasmonic acid signaling pathway</keyword>
<keyword evidence="2" id="KW-0539">Nucleus</keyword>
<name>A0A2G9HWN5_9LAMI</name>
<feature type="region of interest" description="Disordered" evidence="3">
    <location>
        <begin position="206"/>
        <end position="225"/>
    </location>
</feature>
<comment type="domain">
    <text evidence="2">The jas domain is required for interaction with COI1.</text>
</comment>
<gene>
    <name evidence="5" type="ORF">CDL12_05550</name>
</gene>
<dbReference type="EMBL" id="NKXS01000892">
    <property type="protein sequence ID" value="PIN21740.1"/>
    <property type="molecule type" value="Genomic_DNA"/>
</dbReference>
<evidence type="ECO:0000256" key="3">
    <source>
        <dbReference type="SAM" id="MobiDB-lite"/>
    </source>
</evidence>
<dbReference type="GO" id="GO:0005634">
    <property type="term" value="C:nucleus"/>
    <property type="evidence" value="ECO:0007669"/>
    <property type="project" value="UniProtKB-SubCell"/>
</dbReference>
<dbReference type="PANTHER" id="PTHR33077">
    <property type="entry name" value="PROTEIN TIFY 4A-RELATED-RELATED"/>
    <property type="match status" value="1"/>
</dbReference>
<dbReference type="OrthoDB" id="1939212at2759"/>
<dbReference type="GO" id="GO:0009611">
    <property type="term" value="P:response to wounding"/>
    <property type="evidence" value="ECO:0007669"/>
    <property type="project" value="UniProtKB-UniRule"/>
</dbReference>
<keyword evidence="6" id="KW-1185">Reference proteome</keyword>
<proteinExistence type="inferred from homology"/>
<evidence type="ECO:0000256" key="2">
    <source>
        <dbReference type="RuleBase" id="RU369065"/>
    </source>
</evidence>
<evidence type="ECO:0000313" key="6">
    <source>
        <dbReference type="Proteomes" id="UP000231279"/>
    </source>
</evidence>
<comment type="caution">
    <text evidence="5">The sequence shown here is derived from an EMBL/GenBank/DDBJ whole genome shotgun (WGS) entry which is preliminary data.</text>
</comment>
<dbReference type="AlphaFoldDB" id="A0A2G9HWN5"/>
<dbReference type="InterPro" id="IPR018467">
    <property type="entry name" value="CCT_CS"/>
</dbReference>
<dbReference type="SMART" id="SM00979">
    <property type="entry name" value="TIFY"/>
    <property type="match status" value="1"/>
</dbReference>
<comment type="function">
    <text evidence="2">Repressor of jasmonate responses.</text>
</comment>
<dbReference type="Proteomes" id="UP000231279">
    <property type="component" value="Unassembled WGS sequence"/>
</dbReference>
<evidence type="ECO:0000256" key="1">
    <source>
        <dbReference type="ARBA" id="ARBA00008614"/>
    </source>
</evidence>
<protein>
    <recommendedName>
        <fullName evidence="2">Protein TIFY</fullName>
    </recommendedName>
    <alternativeName>
        <fullName evidence="2">Jasmonate ZIM domain-containing protein</fullName>
    </alternativeName>
</protein>
<comment type="similarity">
    <text evidence="1 2">Belongs to the TIFY/JAZ family.</text>
</comment>
<comment type="subcellular location">
    <subcellularLocation>
        <location evidence="2">Nucleus</location>
    </subcellularLocation>
</comment>
<dbReference type="InterPro" id="IPR010399">
    <property type="entry name" value="Tify_dom"/>
</dbReference>
<reference evidence="6" key="1">
    <citation type="journal article" date="2018" name="Gigascience">
        <title>Genome assembly of the Pink Ipe (Handroanthus impetiginosus, Bignoniaceae), a highly valued, ecologically keystone Neotropical timber forest tree.</title>
        <authorList>
            <person name="Silva-Junior O.B."/>
            <person name="Grattapaglia D."/>
            <person name="Novaes E."/>
            <person name="Collevatti R.G."/>
        </authorList>
    </citation>
    <scope>NUCLEOTIDE SEQUENCE [LARGE SCALE GENOMIC DNA]</scope>
    <source>
        <strain evidence="6">cv. UFG-1</strain>
    </source>
</reference>
<organism evidence="5 6">
    <name type="scientific">Handroanthus impetiginosus</name>
    <dbReference type="NCBI Taxonomy" id="429701"/>
    <lineage>
        <taxon>Eukaryota</taxon>
        <taxon>Viridiplantae</taxon>
        <taxon>Streptophyta</taxon>
        <taxon>Embryophyta</taxon>
        <taxon>Tracheophyta</taxon>
        <taxon>Spermatophyta</taxon>
        <taxon>Magnoliopsida</taxon>
        <taxon>eudicotyledons</taxon>
        <taxon>Gunneridae</taxon>
        <taxon>Pentapetalae</taxon>
        <taxon>asterids</taxon>
        <taxon>lamiids</taxon>
        <taxon>Lamiales</taxon>
        <taxon>Bignoniaceae</taxon>
        <taxon>Crescentiina</taxon>
        <taxon>Tabebuia alliance</taxon>
        <taxon>Handroanthus</taxon>
    </lineage>
</organism>
<dbReference type="PROSITE" id="PS51320">
    <property type="entry name" value="TIFY"/>
    <property type="match status" value="1"/>
</dbReference>
<dbReference type="Pfam" id="PF06200">
    <property type="entry name" value="tify"/>
    <property type="match status" value="1"/>
</dbReference>
<dbReference type="STRING" id="429701.A0A2G9HWN5"/>